<keyword evidence="4 6" id="KW-1133">Transmembrane helix</keyword>
<evidence type="ECO:0000313" key="8">
    <source>
        <dbReference type="EMBL" id="KTT95767.1"/>
    </source>
</evidence>
<dbReference type="Pfam" id="PF01478">
    <property type="entry name" value="Peptidase_A24"/>
    <property type="match status" value="1"/>
</dbReference>
<dbReference type="AlphaFoldDB" id="A0A147IKR4"/>
<keyword evidence="5 6" id="KW-0472">Membrane</keyword>
<name>A0A147IKR4_9SPHN</name>
<comment type="subcellular location">
    <subcellularLocation>
        <location evidence="1">Cell membrane</location>
        <topology evidence="1">Multi-pass membrane protein</topology>
    </subcellularLocation>
</comment>
<dbReference type="PANTHER" id="PTHR36506:SF1">
    <property type="entry name" value="PREFLAGELLIN PEPTIDASE"/>
    <property type="match status" value="1"/>
</dbReference>
<evidence type="ECO:0000256" key="2">
    <source>
        <dbReference type="ARBA" id="ARBA00022475"/>
    </source>
</evidence>
<evidence type="ECO:0000256" key="4">
    <source>
        <dbReference type="ARBA" id="ARBA00022989"/>
    </source>
</evidence>
<organism evidence="8 9">
    <name type="scientific">Sphingomonas yabuuchiae</name>
    <dbReference type="NCBI Taxonomy" id="172044"/>
    <lineage>
        <taxon>Bacteria</taxon>
        <taxon>Pseudomonadati</taxon>
        <taxon>Pseudomonadota</taxon>
        <taxon>Alphaproteobacteria</taxon>
        <taxon>Sphingomonadales</taxon>
        <taxon>Sphingomonadaceae</taxon>
        <taxon>Sphingomonas</taxon>
    </lineage>
</organism>
<dbReference type="GO" id="GO:0004190">
    <property type="term" value="F:aspartic-type endopeptidase activity"/>
    <property type="evidence" value="ECO:0007669"/>
    <property type="project" value="InterPro"/>
</dbReference>
<evidence type="ECO:0000256" key="6">
    <source>
        <dbReference type="SAM" id="Phobius"/>
    </source>
</evidence>
<feature type="transmembrane region" description="Helical" evidence="6">
    <location>
        <begin position="133"/>
        <end position="153"/>
    </location>
</feature>
<evidence type="ECO:0000256" key="3">
    <source>
        <dbReference type="ARBA" id="ARBA00022692"/>
    </source>
</evidence>
<comment type="caution">
    <text evidence="8">The sequence shown here is derived from an EMBL/GenBank/DDBJ whole genome shotgun (WGS) entry which is preliminary data.</text>
</comment>
<evidence type="ECO:0000256" key="5">
    <source>
        <dbReference type="ARBA" id="ARBA00023136"/>
    </source>
</evidence>
<keyword evidence="2" id="KW-1003">Cell membrane</keyword>
<evidence type="ECO:0000259" key="7">
    <source>
        <dbReference type="Pfam" id="PF01478"/>
    </source>
</evidence>
<dbReference type="Gene3D" id="1.20.120.1220">
    <property type="match status" value="1"/>
</dbReference>
<keyword evidence="3 6" id="KW-0812">Transmembrane</keyword>
<feature type="transmembrane region" description="Helical" evidence="6">
    <location>
        <begin position="46"/>
        <end position="71"/>
    </location>
</feature>
<dbReference type="InterPro" id="IPR000045">
    <property type="entry name" value="Prepilin_IV_endopep_pep"/>
</dbReference>
<gene>
    <name evidence="8" type="ORF">NS355_16340</name>
</gene>
<evidence type="ECO:0000313" key="9">
    <source>
        <dbReference type="Proteomes" id="UP000073923"/>
    </source>
</evidence>
<sequence>MEWTIMRIALLVALVLLLVSAGIEDARTREIADRKNIAIALLAPLWWWASGVSVWPGMAVQLGVGLAMFLLFAQAFRIGMMGGGDVKMIAAVALWLPLPSLFRMLLVMSLAGGAVTIAMLIDHRLRVRTLGDAAPAIEVPYGVAIAMAALFILQEPLFNPFPSI</sequence>
<dbReference type="PATRIC" id="fig|172044.3.peg.142"/>
<feature type="domain" description="Prepilin type IV endopeptidase peptidase" evidence="7">
    <location>
        <begin position="13"/>
        <end position="117"/>
    </location>
</feature>
<protein>
    <submittedName>
        <fullName evidence="8">Peptidase</fullName>
    </submittedName>
</protein>
<feature type="transmembrane region" description="Helical" evidence="6">
    <location>
        <begin position="102"/>
        <end position="121"/>
    </location>
</feature>
<dbReference type="EMBL" id="LDTF01000103">
    <property type="protein sequence ID" value="KTT95767.1"/>
    <property type="molecule type" value="Genomic_DNA"/>
</dbReference>
<accession>A0A147IKR4</accession>
<dbReference type="GO" id="GO:0005886">
    <property type="term" value="C:plasma membrane"/>
    <property type="evidence" value="ECO:0007669"/>
    <property type="project" value="UniProtKB-SubCell"/>
</dbReference>
<dbReference type="PANTHER" id="PTHR36506">
    <property type="entry name" value="PREFLAGELLIN PEPTIDASE"/>
    <property type="match status" value="1"/>
</dbReference>
<dbReference type="Proteomes" id="UP000073923">
    <property type="component" value="Unassembled WGS sequence"/>
</dbReference>
<proteinExistence type="predicted"/>
<reference evidence="8 9" key="1">
    <citation type="journal article" date="2016" name="Front. Microbiol.">
        <title>Genomic Resource of Rice Seed Associated Bacteria.</title>
        <authorList>
            <person name="Midha S."/>
            <person name="Bansal K."/>
            <person name="Sharma S."/>
            <person name="Kumar N."/>
            <person name="Patil P.P."/>
            <person name="Chaudhry V."/>
            <person name="Patil P.B."/>
        </authorList>
    </citation>
    <scope>NUCLEOTIDE SEQUENCE [LARGE SCALE GENOMIC DNA]</scope>
    <source>
        <strain evidence="8 9">NS355</strain>
    </source>
</reference>
<dbReference type="InterPro" id="IPR052218">
    <property type="entry name" value="Preflagellin_Peptidase"/>
</dbReference>
<evidence type="ECO:0000256" key="1">
    <source>
        <dbReference type="ARBA" id="ARBA00004651"/>
    </source>
</evidence>